<proteinExistence type="predicted"/>
<feature type="chain" id="PRO_5002524188" description="Ricin B lectin domain-containing protein" evidence="1">
    <location>
        <begin position="30"/>
        <end position="333"/>
    </location>
</feature>
<name>A0A0F7VQL7_STRLW</name>
<feature type="domain" description="Ricin B lectin" evidence="2">
    <location>
        <begin position="76"/>
        <end position="166"/>
    </location>
</feature>
<keyword evidence="1" id="KW-0732">Signal</keyword>
<dbReference type="InterPro" id="IPR035992">
    <property type="entry name" value="Ricin_B-like_lectins"/>
</dbReference>
<reference evidence="3 4" key="1">
    <citation type="submission" date="2015-02" db="EMBL/GenBank/DDBJ databases">
        <authorList>
            <person name="Gomez-Escribano P.J."/>
        </authorList>
    </citation>
    <scope>NUCLEOTIDE SEQUENCE [LARGE SCALE GENOMIC DNA]</scope>
    <source>
        <strain evidence="4">C34 (DSM 42122 / NRRL B-24963)</strain>
    </source>
</reference>
<dbReference type="PROSITE" id="PS50231">
    <property type="entry name" value="RICIN_B_LECTIN"/>
    <property type="match status" value="1"/>
</dbReference>
<evidence type="ECO:0000313" key="4">
    <source>
        <dbReference type="Proteomes" id="UP000035016"/>
    </source>
</evidence>
<evidence type="ECO:0000256" key="1">
    <source>
        <dbReference type="SAM" id="SignalP"/>
    </source>
</evidence>
<feature type="signal peptide" evidence="1">
    <location>
        <begin position="1"/>
        <end position="29"/>
    </location>
</feature>
<dbReference type="CDD" id="cd00161">
    <property type="entry name" value="beta-trefoil_Ricin-like"/>
    <property type="match status" value="2"/>
</dbReference>
<dbReference type="RefSeq" id="WP_078648437.1">
    <property type="nucleotide sequence ID" value="NZ_AZSD01000507.1"/>
</dbReference>
<dbReference type="Proteomes" id="UP000035016">
    <property type="component" value="Chromosome Chromosome"/>
</dbReference>
<dbReference type="AlphaFoldDB" id="A0A0F7VQL7"/>
<dbReference type="Gene3D" id="2.80.10.50">
    <property type="match status" value="2"/>
</dbReference>
<evidence type="ECO:0000259" key="2">
    <source>
        <dbReference type="Pfam" id="PF14200"/>
    </source>
</evidence>
<dbReference type="EMBL" id="LN831790">
    <property type="protein sequence ID" value="CQR59742.1"/>
    <property type="molecule type" value="Genomic_DNA"/>
</dbReference>
<accession>A0A0F7VQL7</accession>
<dbReference type="SUPFAM" id="SSF50370">
    <property type="entry name" value="Ricin B-like lectins"/>
    <property type="match status" value="2"/>
</dbReference>
<organism evidence="3 4">
    <name type="scientific">Streptomyces leeuwenhoekii</name>
    <dbReference type="NCBI Taxonomy" id="1437453"/>
    <lineage>
        <taxon>Bacteria</taxon>
        <taxon>Bacillati</taxon>
        <taxon>Actinomycetota</taxon>
        <taxon>Actinomycetes</taxon>
        <taxon>Kitasatosporales</taxon>
        <taxon>Streptomycetaceae</taxon>
        <taxon>Streptomyces</taxon>
    </lineage>
</organism>
<gene>
    <name evidence="3" type="primary">sle_02800</name>
</gene>
<dbReference type="KEGG" id="sle:sle_02800"/>
<evidence type="ECO:0000313" key="3">
    <source>
        <dbReference type="EMBL" id="CQR59742.1"/>
    </source>
</evidence>
<sequence>MRRSRPVVRHVLAAAFAAVLSFAAPGAHAAPRPGAAAVAQEINIISTHSGMCLEIGTLAEGEAVRQHRCAGRPGAQWYLRPSAAGNGSVNIVSVYSGKCLQVADSSPASGAAVRQGACGSQTGASFLFADLGSGSGATIQPLTASPRKCLEVTDSSTAEGAALRQWECERQPGSGFAQGQFKGLAEGWSTIRPVGAPGLCLTEGRARNGAYGSAVAVQSPCATATPPRTYLQSAGNGLYRIQWHHPEFGVGCLTVMNGGPVPGMLEPWDDCARATQFHVEPVDSPVVGGYRFRVSGSSLCIGIVNGETVAGAEAVQTACAGRVDQEFFVDPVV</sequence>
<dbReference type="InterPro" id="IPR000772">
    <property type="entry name" value="Ricin_B_lectin"/>
</dbReference>
<dbReference type="Pfam" id="PF14200">
    <property type="entry name" value="RicinB_lectin_2"/>
    <property type="match status" value="1"/>
</dbReference>
<protein>
    <recommendedName>
        <fullName evidence="2">Ricin B lectin domain-containing protein</fullName>
    </recommendedName>
</protein>